<dbReference type="PROSITE" id="PS51352">
    <property type="entry name" value="THIOREDOXIN_2"/>
    <property type="match status" value="1"/>
</dbReference>
<feature type="signal peptide" evidence="2">
    <location>
        <begin position="1"/>
        <end position="19"/>
    </location>
</feature>
<comment type="caution">
    <text evidence="4">The sequence shown here is derived from an EMBL/GenBank/DDBJ whole genome shotgun (WGS) entry which is preliminary data.</text>
</comment>
<dbReference type="Gene3D" id="3.40.30.10">
    <property type="entry name" value="Glutaredoxin"/>
    <property type="match status" value="1"/>
</dbReference>
<dbReference type="InterPro" id="IPR013766">
    <property type="entry name" value="Thioredoxin_domain"/>
</dbReference>
<evidence type="ECO:0000259" key="3">
    <source>
        <dbReference type="PROSITE" id="PS51352"/>
    </source>
</evidence>
<dbReference type="PROSITE" id="PS00194">
    <property type="entry name" value="THIOREDOXIN_1"/>
    <property type="match status" value="1"/>
</dbReference>
<dbReference type="SUPFAM" id="SSF52833">
    <property type="entry name" value="Thioredoxin-like"/>
    <property type="match status" value="1"/>
</dbReference>
<keyword evidence="5" id="KW-1185">Reference proteome</keyword>
<protein>
    <recommendedName>
        <fullName evidence="3">Thioredoxin domain-containing protein</fullName>
    </recommendedName>
</protein>
<accession>A0ABQ3I439</accession>
<gene>
    <name evidence="4" type="ORF">GCM10017764_34700</name>
</gene>
<name>A0ABQ3I439_9SPHI</name>
<dbReference type="RefSeq" id="WP_189627993.1">
    <property type="nucleotide sequence ID" value="NZ_BNAF01000018.1"/>
</dbReference>
<feature type="chain" id="PRO_5045118826" description="Thioredoxin domain-containing protein" evidence="2">
    <location>
        <begin position="20"/>
        <end position="163"/>
    </location>
</feature>
<dbReference type="EMBL" id="BNAF01000018">
    <property type="protein sequence ID" value="GHE48727.1"/>
    <property type="molecule type" value="Genomic_DNA"/>
</dbReference>
<evidence type="ECO:0000256" key="1">
    <source>
        <dbReference type="ARBA" id="ARBA00023284"/>
    </source>
</evidence>
<feature type="domain" description="Thioredoxin" evidence="3">
    <location>
        <begin position="20"/>
        <end position="163"/>
    </location>
</feature>
<reference evidence="5" key="1">
    <citation type="journal article" date="2019" name="Int. J. Syst. Evol. Microbiol.">
        <title>The Global Catalogue of Microorganisms (GCM) 10K type strain sequencing project: providing services to taxonomists for standard genome sequencing and annotation.</title>
        <authorList>
            <consortium name="The Broad Institute Genomics Platform"/>
            <consortium name="The Broad Institute Genome Sequencing Center for Infectious Disease"/>
            <person name="Wu L."/>
            <person name="Ma J."/>
        </authorList>
    </citation>
    <scope>NUCLEOTIDE SEQUENCE [LARGE SCALE GENOMIC DNA]</scope>
    <source>
        <strain evidence="5">CGMCC 1.12966</strain>
    </source>
</reference>
<dbReference type="Proteomes" id="UP000620550">
    <property type="component" value="Unassembled WGS sequence"/>
</dbReference>
<evidence type="ECO:0000256" key="2">
    <source>
        <dbReference type="SAM" id="SignalP"/>
    </source>
</evidence>
<evidence type="ECO:0000313" key="4">
    <source>
        <dbReference type="EMBL" id="GHE48727.1"/>
    </source>
</evidence>
<dbReference type="InterPro" id="IPR036249">
    <property type="entry name" value="Thioredoxin-like_sf"/>
</dbReference>
<proteinExistence type="predicted"/>
<sequence length="163" mass="18634">MTKIGFITFFIALFNCCNAQQMPSSLPSFSSIYPVYDDKLILQEQLPSKGKIVLIFYDPGCGHCQQLGAGVSKYVDKLKDASFFFISMHDKEYVDGFINMFAKGLKGKKNVSFWKDHGVEFIEKMVPENYPASYIYDGRTKKMIKSFQGESDITKIMPFIQQQ</sequence>
<evidence type="ECO:0000313" key="5">
    <source>
        <dbReference type="Proteomes" id="UP000620550"/>
    </source>
</evidence>
<dbReference type="InterPro" id="IPR017937">
    <property type="entry name" value="Thioredoxin_CS"/>
</dbReference>
<keyword evidence="1" id="KW-0676">Redox-active center</keyword>
<keyword evidence="2" id="KW-0732">Signal</keyword>
<organism evidence="4 5">
    <name type="scientific">Sphingobacterium griseoflavum</name>
    <dbReference type="NCBI Taxonomy" id="1474952"/>
    <lineage>
        <taxon>Bacteria</taxon>
        <taxon>Pseudomonadati</taxon>
        <taxon>Bacteroidota</taxon>
        <taxon>Sphingobacteriia</taxon>
        <taxon>Sphingobacteriales</taxon>
        <taxon>Sphingobacteriaceae</taxon>
        <taxon>Sphingobacterium</taxon>
    </lineage>
</organism>